<name>A0A9W4SNR8_9GLOM</name>
<evidence type="ECO:0000313" key="1">
    <source>
        <dbReference type="EMBL" id="CAI2173710.1"/>
    </source>
</evidence>
<protein>
    <submittedName>
        <fullName evidence="1">10197_t:CDS:1</fullName>
    </submittedName>
</protein>
<sequence>MWVIGKVDISKIYMEFRISIIQKCKSKEILSTDEELTLNHIFLFQEENPQGLHEYFDDEPWQCIFSENSTSTHHNTSPAYFRVDRYQSSFVKNNENEDTHSHNYVGPVIKPFFPEGKKMNIDWANKTTKSSAQVMKQFNPILSGS</sequence>
<reference evidence="1" key="1">
    <citation type="submission" date="2022-08" db="EMBL/GenBank/DDBJ databases">
        <authorList>
            <person name="Kallberg Y."/>
            <person name="Tangrot J."/>
            <person name="Rosling A."/>
        </authorList>
    </citation>
    <scope>NUCLEOTIDE SEQUENCE</scope>
    <source>
        <strain evidence="1">Wild A</strain>
    </source>
</reference>
<keyword evidence="2" id="KW-1185">Reference proteome</keyword>
<comment type="caution">
    <text evidence="1">The sequence shown here is derived from an EMBL/GenBank/DDBJ whole genome shotgun (WGS) entry which is preliminary data.</text>
</comment>
<dbReference type="EMBL" id="CAMKVN010001104">
    <property type="protein sequence ID" value="CAI2173710.1"/>
    <property type="molecule type" value="Genomic_DNA"/>
</dbReference>
<dbReference type="OrthoDB" id="2263377at2759"/>
<gene>
    <name evidence="1" type="ORF">FWILDA_LOCUS6223</name>
</gene>
<accession>A0A9W4SNR8</accession>
<proteinExistence type="predicted"/>
<organism evidence="1 2">
    <name type="scientific">Funneliformis geosporum</name>
    <dbReference type="NCBI Taxonomy" id="1117311"/>
    <lineage>
        <taxon>Eukaryota</taxon>
        <taxon>Fungi</taxon>
        <taxon>Fungi incertae sedis</taxon>
        <taxon>Mucoromycota</taxon>
        <taxon>Glomeromycotina</taxon>
        <taxon>Glomeromycetes</taxon>
        <taxon>Glomerales</taxon>
        <taxon>Glomeraceae</taxon>
        <taxon>Funneliformis</taxon>
    </lineage>
</organism>
<evidence type="ECO:0000313" key="2">
    <source>
        <dbReference type="Proteomes" id="UP001153678"/>
    </source>
</evidence>
<dbReference type="Proteomes" id="UP001153678">
    <property type="component" value="Unassembled WGS sequence"/>
</dbReference>
<dbReference type="AlphaFoldDB" id="A0A9W4SNR8"/>